<dbReference type="EMBL" id="BLLF01000579">
    <property type="protein sequence ID" value="GFH13129.1"/>
    <property type="molecule type" value="Genomic_DNA"/>
</dbReference>
<reference evidence="1 2" key="1">
    <citation type="submission" date="2020-02" db="EMBL/GenBank/DDBJ databases">
        <title>Draft genome sequence of Haematococcus lacustris strain NIES-144.</title>
        <authorList>
            <person name="Morimoto D."/>
            <person name="Nakagawa S."/>
            <person name="Yoshida T."/>
            <person name="Sawayama S."/>
        </authorList>
    </citation>
    <scope>NUCLEOTIDE SEQUENCE [LARGE SCALE GENOMIC DNA]</scope>
    <source>
        <strain evidence="1 2">NIES-144</strain>
    </source>
</reference>
<organism evidence="1 2">
    <name type="scientific">Haematococcus lacustris</name>
    <name type="common">Green alga</name>
    <name type="synonym">Haematococcus pluvialis</name>
    <dbReference type="NCBI Taxonomy" id="44745"/>
    <lineage>
        <taxon>Eukaryota</taxon>
        <taxon>Viridiplantae</taxon>
        <taxon>Chlorophyta</taxon>
        <taxon>core chlorophytes</taxon>
        <taxon>Chlorophyceae</taxon>
        <taxon>CS clade</taxon>
        <taxon>Chlamydomonadales</taxon>
        <taxon>Haematococcaceae</taxon>
        <taxon>Haematococcus</taxon>
    </lineage>
</organism>
<comment type="caution">
    <text evidence="1">The sequence shown here is derived from an EMBL/GenBank/DDBJ whole genome shotgun (WGS) entry which is preliminary data.</text>
</comment>
<name>A0A699Z2B2_HAELA</name>
<dbReference type="AlphaFoldDB" id="A0A699Z2B2"/>
<protein>
    <submittedName>
        <fullName evidence="1">Uncharacterized protein</fullName>
    </submittedName>
</protein>
<gene>
    <name evidence="1" type="ORF">HaLaN_08952</name>
</gene>
<keyword evidence="2" id="KW-1185">Reference proteome</keyword>
<accession>A0A699Z2B2</accession>
<proteinExistence type="predicted"/>
<evidence type="ECO:0000313" key="2">
    <source>
        <dbReference type="Proteomes" id="UP000485058"/>
    </source>
</evidence>
<dbReference type="Proteomes" id="UP000485058">
    <property type="component" value="Unassembled WGS sequence"/>
</dbReference>
<sequence>MQKDKAPPALQSAVAQMVDQQGAAAVQVMLLALATA</sequence>
<feature type="non-terminal residue" evidence="1">
    <location>
        <position position="1"/>
    </location>
</feature>
<evidence type="ECO:0000313" key="1">
    <source>
        <dbReference type="EMBL" id="GFH13129.1"/>
    </source>
</evidence>